<evidence type="ECO:0000313" key="2">
    <source>
        <dbReference type="Proteomes" id="UP000182229"/>
    </source>
</evidence>
<dbReference type="AlphaFoldDB" id="A0A1L9B3Z4"/>
<protein>
    <recommendedName>
        <fullName evidence="3">Lipoprotein</fullName>
    </recommendedName>
</protein>
<proteinExistence type="predicted"/>
<keyword evidence="2" id="KW-1185">Reference proteome</keyword>
<name>A0A1L9B3Z4_9BACT</name>
<comment type="caution">
    <text evidence="1">The sequence shown here is derived from an EMBL/GenBank/DDBJ whole genome shotgun (WGS) entry which is preliminary data.</text>
</comment>
<dbReference type="RefSeq" id="WP_071902083.1">
    <property type="nucleotide sequence ID" value="NZ_MPIN01000009.1"/>
</dbReference>
<reference evidence="2" key="1">
    <citation type="submission" date="2016-11" db="EMBL/GenBank/DDBJ databases">
        <authorList>
            <person name="Shukria A."/>
            <person name="Stevens D.C."/>
        </authorList>
    </citation>
    <scope>NUCLEOTIDE SEQUENCE [LARGE SCALE GENOMIC DNA]</scope>
    <source>
        <strain evidence="2">Cbfe23</strain>
    </source>
</reference>
<dbReference type="Proteomes" id="UP000182229">
    <property type="component" value="Unassembled WGS sequence"/>
</dbReference>
<dbReference type="EMBL" id="MPIN01000009">
    <property type="protein sequence ID" value="OJH36930.1"/>
    <property type="molecule type" value="Genomic_DNA"/>
</dbReference>
<dbReference type="PROSITE" id="PS51257">
    <property type="entry name" value="PROKAR_LIPOPROTEIN"/>
    <property type="match status" value="1"/>
</dbReference>
<dbReference type="STRING" id="83449.BON30_31050"/>
<sequence length="68" mass="7394">MLRDMLLKRLGFVAVIALVGCGGPVDETTDTESHLASQEQLLPMCKVDVPQPCPDGYYCDGKTCRPLP</sequence>
<evidence type="ECO:0000313" key="1">
    <source>
        <dbReference type="EMBL" id="OJH36930.1"/>
    </source>
</evidence>
<dbReference type="OrthoDB" id="5518292at2"/>
<organism evidence="1 2">
    <name type="scientific">Cystobacter ferrugineus</name>
    <dbReference type="NCBI Taxonomy" id="83449"/>
    <lineage>
        <taxon>Bacteria</taxon>
        <taxon>Pseudomonadati</taxon>
        <taxon>Myxococcota</taxon>
        <taxon>Myxococcia</taxon>
        <taxon>Myxococcales</taxon>
        <taxon>Cystobacterineae</taxon>
        <taxon>Archangiaceae</taxon>
        <taxon>Cystobacter</taxon>
    </lineage>
</organism>
<reference evidence="1 2" key="2">
    <citation type="submission" date="2016-12" db="EMBL/GenBank/DDBJ databases">
        <title>Draft Genome Sequence of Cystobacter ferrugineus Strain Cbfe23.</title>
        <authorList>
            <person name="Akbar S."/>
            <person name="Dowd S.E."/>
            <person name="Stevens D.C."/>
        </authorList>
    </citation>
    <scope>NUCLEOTIDE SEQUENCE [LARGE SCALE GENOMIC DNA]</scope>
    <source>
        <strain evidence="1 2">Cbfe23</strain>
    </source>
</reference>
<gene>
    <name evidence="1" type="ORF">BON30_31050</name>
</gene>
<accession>A0A1L9B3Z4</accession>
<evidence type="ECO:0008006" key="3">
    <source>
        <dbReference type="Google" id="ProtNLM"/>
    </source>
</evidence>